<evidence type="ECO:0000256" key="3">
    <source>
        <dbReference type="ARBA" id="ARBA00022553"/>
    </source>
</evidence>
<dbReference type="InterPro" id="IPR011006">
    <property type="entry name" value="CheY-like_superfamily"/>
</dbReference>
<feature type="domain" description="PAC" evidence="10">
    <location>
        <begin position="114"/>
        <end position="166"/>
    </location>
</feature>
<evidence type="ECO:0000313" key="11">
    <source>
        <dbReference type="EMBL" id="SFP57564.1"/>
    </source>
</evidence>
<dbReference type="CDD" id="cd00130">
    <property type="entry name" value="PAS"/>
    <property type="match status" value="1"/>
</dbReference>
<name>A0A1I5RG68_9SPHN</name>
<dbReference type="InterPro" id="IPR003594">
    <property type="entry name" value="HATPase_dom"/>
</dbReference>
<dbReference type="EMBL" id="FOXP01000003">
    <property type="protein sequence ID" value="SFP57564.1"/>
    <property type="molecule type" value="Genomic_DNA"/>
</dbReference>
<dbReference type="InterPro" id="IPR000700">
    <property type="entry name" value="PAS-assoc_C"/>
</dbReference>
<dbReference type="InterPro" id="IPR001610">
    <property type="entry name" value="PAC"/>
</dbReference>
<keyword evidence="3 7" id="KW-0597">Phosphoprotein</keyword>
<dbReference type="SUPFAM" id="SSF55785">
    <property type="entry name" value="PYP-like sensor domain (PAS domain)"/>
    <property type="match status" value="1"/>
</dbReference>
<dbReference type="FunFam" id="3.30.450.20:FF:000099">
    <property type="entry name" value="Sensory box sensor histidine kinase"/>
    <property type="match status" value="1"/>
</dbReference>
<dbReference type="EC" id="2.7.13.3" evidence="2"/>
<dbReference type="RefSeq" id="WP_093332342.1">
    <property type="nucleotide sequence ID" value="NZ_FOXP01000003.1"/>
</dbReference>
<dbReference type="GO" id="GO:0009927">
    <property type="term" value="F:histidine phosphotransfer kinase activity"/>
    <property type="evidence" value="ECO:0007669"/>
    <property type="project" value="TreeGrafter"/>
</dbReference>
<feature type="domain" description="Histidine kinase" evidence="8">
    <location>
        <begin position="184"/>
        <end position="402"/>
    </location>
</feature>
<feature type="modified residue" description="4-aspartylphosphate" evidence="7">
    <location>
        <position position="470"/>
    </location>
</feature>
<dbReference type="Gene3D" id="1.10.287.130">
    <property type="match status" value="1"/>
</dbReference>
<dbReference type="Proteomes" id="UP000199586">
    <property type="component" value="Unassembled WGS sequence"/>
</dbReference>
<dbReference type="Gene3D" id="3.40.50.2300">
    <property type="match status" value="1"/>
</dbReference>
<evidence type="ECO:0000256" key="7">
    <source>
        <dbReference type="PROSITE-ProRule" id="PRU00169"/>
    </source>
</evidence>
<dbReference type="SMART" id="SM00086">
    <property type="entry name" value="PAC"/>
    <property type="match status" value="1"/>
</dbReference>
<keyword evidence="12" id="KW-1185">Reference proteome</keyword>
<organism evidence="11 12">
    <name type="scientific">Sphingomonas rubra</name>
    <dbReference type="NCBI Taxonomy" id="634430"/>
    <lineage>
        <taxon>Bacteria</taxon>
        <taxon>Pseudomonadati</taxon>
        <taxon>Pseudomonadota</taxon>
        <taxon>Alphaproteobacteria</taxon>
        <taxon>Sphingomonadales</taxon>
        <taxon>Sphingomonadaceae</taxon>
        <taxon>Sphingomonas</taxon>
    </lineage>
</organism>
<accession>A0A1I5RG68</accession>
<dbReference type="PROSITE" id="PS50113">
    <property type="entry name" value="PAC"/>
    <property type="match status" value="1"/>
</dbReference>
<evidence type="ECO:0000256" key="5">
    <source>
        <dbReference type="ARBA" id="ARBA00022777"/>
    </source>
</evidence>
<dbReference type="PRINTS" id="PR00344">
    <property type="entry name" value="BCTRLSENSOR"/>
</dbReference>
<gene>
    <name evidence="11" type="ORF">SAMN04488241_103241</name>
</gene>
<evidence type="ECO:0000256" key="2">
    <source>
        <dbReference type="ARBA" id="ARBA00012438"/>
    </source>
</evidence>
<keyword evidence="4" id="KW-0808">Transferase</keyword>
<dbReference type="InterPro" id="IPR013655">
    <property type="entry name" value="PAS_fold_3"/>
</dbReference>
<keyword evidence="6" id="KW-0902">Two-component regulatory system</keyword>
<dbReference type="SMART" id="SM00388">
    <property type="entry name" value="HisKA"/>
    <property type="match status" value="1"/>
</dbReference>
<dbReference type="SUPFAM" id="SSF55874">
    <property type="entry name" value="ATPase domain of HSP90 chaperone/DNA topoisomerase II/histidine kinase"/>
    <property type="match status" value="1"/>
</dbReference>
<dbReference type="InterPro" id="IPR004358">
    <property type="entry name" value="Sig_transdc_His_kin-like_C"/>
</dbReference>
<dbReference type="InterPro" id="IPR035965">
    <property type="entry name" value="PAS-like_dom_sf"/>
</dbReference>
<dbReference type="PROSITE" id="PS50110">
    <property type="entry name" value="RESPONSE_REGULATORY"/>
    <property type="match status" value="1"/>
</dbReference>
<proteinExistence type="predicted"/>
<dbReference type="PANTHER" id="PTHR43047">
    <property type="entry name" value="TWO-COMPONENT HISTIDINE PROTEIN KINASE"/>
    <property type="match status" value="1"/>
</dbReference>
<feature type="domain" description="Response regulatory" evidence="9">
    <location>
        <begin position="421"/>
        <end position="534"/>
    </location>
</feature>
<dbReference type="STRING" id="634430.SAMN04488241_103241"/>
<sequence length="655" mass="70502">MLGATAAVGAATAAYVARARLRGGADAIAVARRAERERRESEARYRSLIDATAAIVWVTGPDGEFHDEQAGWTRFTGQTLAGMRAEGWLAAVHPDDRGATIAAWRRAAECGGVYEVEHRVLRHDGVYVDMQVRAAPVRDDRGVIVEWVGIHFEVTERKANERALAAAKIRAEEAALAKSQFIANMSHELRTPLSAVIGYAEMLEEDLDDVPPDELRADLGKITANARHLLDLINAVLDLSKIEAGRDELHVEAVDLDALVRGVAETAEPLVRRNDNRLVVDVAEPLGTARTDLTKLRQCLFNLVGNAAKFTEAGTVTIQARREPGRVIFAVADTGIGMTAEQRDRLFERFVQADSSVTRRFGGSGLGLAITRAFAERLGGTVTVESEEGQGSTFTLAVADVLEEAPGSIEPVGQRLDGPAPILVIDDERPMRELMERFLRREGLAVVTAADGEAGLRAARARRPAAIMLDVMMPRMDGWAVLETLKADPALAEVPVVMVTVSPERGLSLSMGAVEHLAKPIDWRRLKTVLDRYRGAEPRRAVLVGSDEGTAAAVQAAARAEGWTVRHADSAHRLVAADMDLLVLDVGADTERLCDLPAIRRELGAGVPIVALSDGSASPPWRVVQAADVELVETADAAGLADELRALLAGLKDGE</sequence>
<dbReference type="AlphaFoldDB" id="A0A1I5RG68"/>
<dbReference type="SUPFAM" id="SSF52172">
    <property type="entry name" value="CheY-like"/>
    <property type="match status" value="1"/>
</dbReference>
<dbReference type="InterPro" id="IPR036890">
    <property type="entry name" value="HATPase_C_sf"/>
</dbReference>
<dbReference type="SMART" id="SM00387">
    <property type="entry name" value="HATPase_c"/>
    <property type="match status" value="1"/>
</dbReference>
<dbReference type="SUPFAM" id="SSF47384">
    <property type="entry name" value="Homodimeric domain of signal transducing histidine kinase"/>
    <property type="match status" value="1"/>
</dbReference>
<evidence type="ECO:0000259" key="9">
    <source>
        <dbReference type="PROSITE" id="PS50110"/>
    </source>
</evidence>
<evidence type="ECO:0000259" key="10">
    <source>
        <dbReference type="PROSITE" id="PS50113"/>
    </source>
</evidence>
<dbReference type="OrthoDB" id="9801651at2"/>
<dbReference type="Pfam" id="PF02518">
    <property type="entry name" value="HATPase_c"/>
    <property type="match status" value="1"/>
</dbReference>
<evidence type="ECO:0000259" key="8">
    <source>
        <dbReference type="PROSITE" id="PS50109"/>
    </source>
</evidence>
<evidence type="ECO:0000256" key="6">
    <source>
        <dbReference type="ARBA" id="ARBA00023012"/>
    </source>
</evidence>
<dbReference type="Gene3D" id="3.30.450.20">
    <property type="entry name" value="PAS domain"/>
    <property type="match status" value="1"/>
</dbReference>
<evidence type="ECO:0000313" key="12">
    <source>
        <dbReference type="Proteomes" id="UP000199586"/>
    </source>
</evidence>
<evidence type="ECO:0000256" key="4">
    <source>
        <dbReference type="ARBA" id="ARBA00022679"/>
    </source>
</evidence>
<dbReference type="InterPro" id="IPR003661">
    <property type="entry name" value="HisK_dim/P_dom"/>
</dbReference>
<dbReference type="InterPro" id="IPR001789">
    <property type="entry name" value="Sig_transdc_resp-reg_receiver"/>
</dbReference>
<dbReference type="PROSITE" id="PS50109">
    <property type="entry name" value="HIS_KIN"/>
    <property type="match status" value="1"/>
</dbReference>
<dbReference type="InterPro" id="IPR005467">
    <property type="entry name" value="His_kinase_dom"/>
</dbReference>
<dbReference type="Pfam" id="PF00072">
    <property type="entry name" value="Response_reg"/>
    <property type="match status" value="1"/>
</dbReference>
<dbReference type="CDD" id="cd00082">
    <property type="entry name" value="HisKA"/>
    <property type="match status" value="1"/>
</dbReference>
<dbReference type="InterPro" id="IPR000014">
    <property type="entry name" value="PAS"/>
</dbReference>
<dbReference type="Pfam" id="PF08447">
    <property type="entry name" value="PAS_3"/>
    <property type="match status" value="1"/>
</dbReference>
<dbReference type="FunFam" id="3.30.565.10:FF:000010">
    <property type="entry name" value="Sensor histidine kinase RcsC"/>
    <property type="match status" value="1"/>
</dbReference>
<dbReference type="Pfam" id="PF00512">
    <property type="entry name" value="HisKA"/>
    <property type="match status" value="1"/>
</dbReference>
<reference evidence="11 12" key="1">
    <citation type="submission" date="2016-10" db="EMBL/GenBank/DDBJ databases">
        <authorList>
            <person name="de Groot N.N."/>
        </authorList>
    </citation>
    <scope>NUCLEOTIDE SEQUENCE [LARGE SCALE GENOMIC DNA]</scope>
    <source>
        <strain evidence="11 12">CGMCC 1.9113</strain>
    </source>
</reference>
<dbReference type="InterPro" id="IPR036097">
    <property type="entry name" value="HisK_dim/P_sf"/>
</dbReference>
<evidence type="ECO:0000256" key="1">
    <source>
        <dbReference type="ARBA" id="ARBA00000085"/>
    </source>
</evidence>
<comment type="catalytic activity">
    <reaction evidence="1">
        <text>ATP + protein L-histidine = ADP + protein N-phospho-L-histidine.</text>
        <dbReference type="EC" id="2.7.13.3"/>
    </reaction>
</comment>
<dbReference type="PANTHER" id="PTHR43047:SF63">
    <property type="entry name" value="HISTIDINE KINASE"/>
    <property type="match status" value="1"/>
</dbReference>
<dbReference type="CDD" id="cd16922">
    <property type="entry name" value="HATPase_EvgS-ArcB-TorS-like"/>
    <property type="match status" value="1"/>
</dbReference>
<dbReference type="GO" id="GO:0000155">
    <property type="term" value="F:phosphorelay sensor kinase activity"/>
    <property type="evidence" value="ECO:0007669"/>
    <property type="project" value="InterPro"/>
</dbReference>
<protein>
    <recommendedName>
        <fullName evidence="2">histidine kinase</fullName>
        <ecNumber evidence="2">2.7.13.3</ecNumber>
    </recommendedName>
</protein>
<dbReference type="Gene3D" id="3.30.565.10">
    <property type="entry name" value="Histidine kinase-like ATPase, C-terminal domain"/>
    <property type="match status" value="1"/>
</dbReference>
<keyword evidence="5" id="KW-0418">Kinase</keyword>
<dbReference type="SMART" id="SM00448">
    <property type="entry name" value="REC"/>
    <property type="match status" value="1"/>
</dbReference>
<dbReference type="NCBIfam" id="TIGR00229">
    <property type="entry name" value="sensory_box"/>
    <property type="match status" value="1"/>
</dbReference>
<dbReference type="GO" id="GO:0005886">
    <property type="term" value="C:plasma membrane"/>
    <property type="evidence" value="ECO:0007669"/>
    <property type="project" value="TreeGrafter"/>
</dbReference>